<keyword evidence="1" id="KW-0472">Membrane</keyword>
<feature type="transmembrane region" description="Helical" evidence="1">
    <location>
        <begin position="201"/>
        <end position="223"/>
    </location>
</feature>
<keyword evidence="1" id="KW-1133">Transmembrane helix</keyword>
<keyword evidence="1" id="KW-0812">Transmembrane</keyword>
<gene>
    <name evidence="2" type="ORF">AQUSIP_11880</name>
</gene>
<sequence length="255" mass="29683">MQQYNILRAIYMSFYSRNLYRDVANNWGGKAFLYLFILVVLTSIYFTYTIQRDLNQGYQATYINIIKPQVPVITVENGKVITPENRPYFIIDPETHTNYAVIDTSGQYTSIEQAKSLILVTEKEVIMQSREDETKTYKVPADAKESFDPVKINDFIQKFISYLWIPIFIFMVVLAYLYRILQALLYSILGKLFALIFSVKLSYWQIVQIMMVAITPAIVLAEIHHGLRVSIAHEMLLYFLLGIVYLFYGIISNKN</sequence>
<evidence type="ECO:0000313" key="3">
    <source>
        <dbReference type="Proteomes" id="UP000324194"/>
    </source>
</evidence>
<dbReference type="RefSeq" id="WP_172622753.1">
    <property type="nucleotide sequence ID" value="NZ_LR699119.1"/>
</dbReference>
<evidence type="ECO:0000313" key="2">
    <source>
        <dbReference type="EMBL" id="VVC75887.1"/>
    </source>
</evidence>
<feature type="transmembrane region" description="Helical" evidence="1">
    <location>
        <begin position="159"/>
        <end position="181"/>
    </location>
</feature>
<dbReference type="EMBL" id="LR699119">
    <property type="protein sequence ID" value="VVC75887.1"/>
    <property type="molecule type" value="Genomic_DNA"/>
</dbReference>
<dbReference type="Proteomes" id="UP000324194">
    <property type="component" value="Chromosome 1"/>
</dbReference>
<dbReference type="InterPro" id="IPR009574">
    <property type="entry name" value="DUF1189"/>
</dbReference>
<name>A0A5E4PHG2_9COXI</name>
<feature type="transmembrane region" description="Helical" evidence="1">
    <location>
        <begin position="31"/>
        <end position="48"/>
    </location>
</feature>
<accession>A0A5E4PHG2</accession>
<dbReference type="KEGG" id="asip:AQUSIP_11880"/>
<feature type="transmembrane region" description="Helical" evidence="1">
    <location>
        <begin position="235"/>
        <end position="251"/>
    </location>
</feature>
<dbReference type="AlphaFoldDB" id="A0A5E4PHG2"/>
<evidence type="ECO:0000256" key="1">
    <source>
        <dbReference type="SAM" id="Phobius"/>
    </source>
</evidence>
<reference evidence="2 3" key="1">
    <citation type="submission" date="2019-08" db="EMBL/GenBank/DDBJ databases">
        <authorList>
            <person name="Guy L."/>
        </authorList>
    </citation>
    <scope>NUCLEOTIDE SEQUENCE [LARGE SCALE GENOMIC DNA]</scope>
    <source>
        <strain evidence="2 3">SGT-108</strain>
    </source>
</reference>
<organism evidence="2 3">
    <name type="scientific">Aquicella siphonis</name>
    <dbReference type="NCBI Taxonomy" id="254247"/>
    <lineage>
        <taxon>Bacteria</taxon>
        <taxon>Pseudomonadati</taxon>
        <taxon>Pseudomonadota</taxon>
        <taxon>Gammaproteobacteria</taxon>
        <taxon>Legionellales</taxon>
        <taxon>Coxiellaceae</taxon>
        <taxon>Aquicella</taxon>
    </lineage>
</organism>
<dbReference type="Pfam" id="PF06691">
    <property type="entry name" value="DUF1189"/>
    <property type="match status" value="1"/>
</dbReference>
<protein>
    <recommendedName>
        <fullName evidence="4">DUF1189 domain-containing protein</fullName>
    </recommendedName>
</protein>
<evidence type="ECO:0008006" key="4">
    <source>
        <dbReference type="Google" id="ProtNLM"/>
    </source>
</evidence>
<keyword evidence="3" id="KW-1185">Reference proteome</keyword>
<proteinExistence type="predicted"/>